<organism evidence="2 3">
    <name type="scientific">Vairimorpha necatrix</name>
    <dbReference type="NCBI Taxonomy" id="6039"/>
    <lineage>
        <taxon>Eukaryota</taxon>
        <taxon>Fungi</taxon>
        <taxon>Fungi incertae sedis</taxon>
        <taxon>Microsporidia</taxon>
        <taxon>Nosematidae</taxon>
        <taxon>Vairimorpha</taxon>
    </lineage>
</organism>
<feature type="domain" description="ISXO2-like transposase" evidence="1">
    <location>
        <begin position="139"/>
        <end position="257"/>
    </location>
</feature>
<proteinExistence type="predicted"/>
<evidence type="ECO:0000259" key="1">
    <source>
        <dbReference type="SMART" id="SM01126"/>
    </source>
</evidence>
<keyword evidence="3" id="KW-1185">Reference proteome</keyword>
<dbReference type="PANTHER" id="PTHR47163:SF2">
    <property type="entry name" value="SI:DKEY-17M8.2"/>
    <property type="match status" value="1"/>
</dbReference>
<gene>
    <name evidence="2" type="ORF">VNE69_11103</name>
</gene>
<dbReference type="SMART" id="SM01126">
    <property type="entry name" value="DDE_Tnp_IS1595"/>
    <property type="match status" value="1"/>
</dbReference>
<dbReference type="Proteomes" id="UP001334084">
    <property type="component" value="Chromosome 11"/>
</dbReference>
<dbReference type="EMBL" id="CP142736">
    <property type="protein sequence ID" value="WUR04937.1"/>
    <property type="molecule type" value="Genomic_DNA"/>
</dbReference>
<evidence type="ECO:0000313" key="2">
    <source>
        <dbReference type="EMBL" id="WUR04937.1"/>
    </source>
</evidence>
<dbReference type="PANTHER" id="PTHR47163">
    <property type="entry name" value="DDE_TNP_IS1595 DOMAIN-CONTAINING PROTEIN"/>
    <property type="match status" value="1"/>
</dbReference>
<dbReference type="GeneID" id="90542777"/>
<dbReference type="KEGG" id="vnx:VNE69_11103"/>
<sequence length="305" mass="35730">MCNKHMTLMTKIRNNLDKYRCYLRQNGRKCSNEGNIYKESIFKSSRLDIEDLLILLCKWVKGVSNCGIPQRNEKQNIVNKKFNINDHDNMLEHFYQHGYVRNVSAIIELDIDSSTVSRWFTRFNNAVFLSYFNYLQNKTIGGLNCVVEIDETLLVKVKTITVESINTKFGLLVKTTLVDLIKRKIEPGSTIITDCWRGYEGFSELCPDYNYLHFTVNYNQNFVNPTTGAHTQTIVGMLSVIKRELRKEGTSHGSLKNLIRKLYIARFKLIIRESLLERMLCFFEVQNIWFLNYDTIPEFDLELIE</sequence>
<dbReference type="InterPro" id="IPR053164">
    <property type="entry name" value="IS1016-like_transposase"/>
</dbReference>
<keyword evidence="2" id="KW-0808">Transferase</keyword>
<dbReference type="AlphaFoldDB" id="A0AAX4JGA2"/>
<dbReference type="GO" id="GO:0003964">
    <property type="term" value="F:RNA-directed DNA polymerase activity"/>
    <property type="evidence" value="ECO:0007669"/>
    <property type="project" value="UniProtKB-KW"/>
</dbReference>
<reference evidence="2" key="1">
    <citation type="journal article" date="2024" name="BMC Genomics">
        <title>Functional annotation of a divergent genome using sequence and structure-based similarity.</title>
        <authorList>
            <person name="Svedberg D."/>
            <person name="Winiger R.R."/>
            <person name="Berg A."/>
            <person name="Sharma H."/>
            <person name="Tellgren-Roth C."/>
            <person name="Debrunner-Vossbrinck B.A."/>
            <person name="Vossbrinck C.R."/>
            <person name="Barandun J."/>
        </authorList>
    </citation>
    <scope>NUCLEOTIDE SEQUENCE</scope>
    <source>
        <strain evidence="2">Illinois isolate</strain>
    </source>
</reference>
<name>A0AAX4JGA2_9MICR</name>
<keyword evidence="2" id="KW-0548">Nucleotidyltransferase</keyword>
<accession>A0AAX4JGA2</accession>
<keyword evidence="2" id="KW-0695">RNA-directed DNA polymerase</keyword>
<protein>
    <submittedName>
        <fullName evidence="2">Reverse transcriptase</fullName>
    </submittedName>
</protein>
<dbReference type="InterPro" id="IPR024445">
    <property type="entry name" value="Tnp_ISXO2-like"/>
</dbReference>
<evidence type="ECO:0000313" key="3">
    <source>
        <dbReference type="Proteomes" id="UP001334084"/>
    </source>
</evidence>
<dbReference type="RefSeq" id="XP_065331082.1">
    <property type="nucleotide sequence ID" value="XM_065475010.1"/>
</dbReference>